<feature type="domain" description="DUF668" evidence="2">
    <location>
        <begin position="375"/>
        <end position="459"/>
    </location>
</feature>
<evidence type="ECO:0000259" key="3">
    <source>
        <dbReference type="Pfam" id="PF11961"/>
    </source>
</evidence>
<gene>
    <name evidence="4" type="ORF">M0R45_005823</name>
</gene>
<dbReference type="Proteomes" id="UP001457282">
    <property type="component" value="Unassembled WGS sequence"/>
</dbReference>
<dbReference type="InterPro" id="IPR021864">
    <property type="entry name" value="DUF3475"/>
</dbReference>
<dbReference type="Pfam" id="PF05003">
    <property type="entry name" value="DUF668"/>
    <property type="match status" value="1"/>
</dbReference>
<feature type="domain" description="DUF3475" evidence="3">
    <location>
        <begin position="154"/>
        <end position="210"/>
    </location>
</feature>
<evidence type="ECO:0000256" key="1">
    <source>
        <dbReference type="SAM" id="MobiDB-lite"/>
    </source>
</evidence>
<protein>
    <submittedName>
        <fullName evidence="4">Uncharacterized protein</fullName>
    </submittedName>
</protein>
<evidence type="ECO:0000313" key="4">
    <source>
        <dbReference type="EMBL" id="KAK9950327.1"/>
    </source>
</evidence>
<dbReference type="AlphaFoldDB" id="A0AAW1YNQ7"/>
<feature type="compositionally biased region" description="Polar residues" evidence="1">
    <location>
        <begin position="585"/>
        <end position="605"/>
    </location>
</feature>
<keyword evidence="5" id="KW-1185">Reference proteome</keyword>
<evidence type="ECO:0000313" key="5">
    <source>
        <dbReference type="Proteomes" id="UP001457282"/>
    </source>
</evidence>
<dbReference type="PANTHER" id="PTHR31730">
    <property type="entry name" value="OS01G0873900 PROTEIN"/>
    <property type="match status" value="1"/>
</dbReference>
<accession>A0AAW1YNQ7</accession>
<sequence>MGGFCSKRSRVEVNAAGNRNIWGDTRRQVEDYKSRSSKRTSTDVAPLAAAAAMDMDTQQQLQEPQVLERDGPALIYGVGGGGDAADDFYDGIPRYKSSSFRSKAKVSEVSSRIGRAGLGKAVSVLDTLGSSMTNLNAATGFNSAPPAKGNEIAIIAFEIANTVVKGYNLMQSISTRSIRNLKEVVFPSEGVQYLVSTDTDELLRIVAADKREELKIFSGEVVRFGNRCKDPQWHNLDRYFEKISRELIPQKHLKEEASSVILQLMTLVQYTAELYHEFHALDRFEQDYERKYQEEDNLSSTQRGDTLAILRSELKSQRKLVKSLKKKSLWSKSMEEVMEKLVEIVHFLHLEIHAAFGSADDHKTEEGATNKYQKLGPAGLALHYANIVLQIDTLVVRSSAMPPNTRDTLYQSLPPKIKSSLRSKLQSFHVKEELTITEIKAEMEKTLRWLVPMAANTAKDHHGFGWVGEWANTGAEANRKLAPQTEVIRIETFHHANREKTETCVLQLVLWLHHLASQSKPTATNAGMRSPVKSTAAAPHPKTNKQVKDIPPSTVLTIDDQEMLQDVSKRSRVPGISKSQDFDNVDSSLGNHGRLNKSSSYSSGEGTKRLVPFSRLSSGVPVIDFGIDKEKALDVIDRVDSHR</sequence>
<proteinExistence type="predicted"/>
<comment type="caution">
    <text evidence="4">The sequence shown here is derived from an EMBL/GenBank/DDBJ whole genome shotgun (WGS) entry which is preliminary data.</text>
</comment>
<dbReference type="PANTHER" id="PTHR31730:SF2">
    <property type="entry name" value="PROTEIN PSK SIMULATOR 3"/>
    <property type="match status" value="1"/>
</dbReference>
<dbReference type="InterPro" id="IPR045021">
    <property type="entry name" value="PSI1/2/3"/>
</dbReference>
<evidence type="ECO:0000259" key="2">
    <source>
        <dbReference type="Pfam" id="PF05003"/>
    </source>
</evidence>
<dbReference type="InterPro" id="IPR007700">
    <property type="entry name" value="DUF668"/>
</dbReference>
<organism evidence="4 5">
    <name type="scientific">Rubus argutus</name>
    <name type="common">Southern blackberry</name>
    <dbReference type="NCBI Taxonomy" id="59490"/>
    <lineage>
        <taxon>Eukaryota</taxon>
        <taxon>Viridiplantae</taxon>
        <taxon>Streptophyta</taxon>
        <taxon>Embryophyta</taxon>
        <taxon>Tracheophyta</taxon>
        <taxon>Spermatophyta</taxon>
        <taxon>Magnoliopsida</taxon>
        <taxon>eudicotyledons</taxon>
        <taxon>Gunneridae</taxon>
        <taxon>Pentapetalae</taxon>
        <taxon>rosids</taxon>
        <taxon>fabids</taxon>
        <taxon>Rosales</taxon>
        <taxon>Rosaceae</taxon>
        <taxon>Rosoideae</taxon>
        <taxon>Rosoideae incertae sedis</taxon>
        <taxon>Rubus</taxon>
    </lineage>
</organism>
<reference evidence="4 5" key="1">
    <citation type="journal article" date="2023" name="G3 (Bethesda)">
        <title>A chromosome-length genome assembly and annotation of blackberry (Rubus argutus, cv. 'Hillquist').</title>
        <authorList>
            <person name="Bruna T."/>
            <person name="Aryal R."/>
            <person name="Dudchenko O."/>
            <person name="Sargent D.J."/>
            <person name="Mead D."/>
            <person name="Buti M."/>
            <person name="Cavallini A."/>
            <person name="Hytonen T."/>
            <person name="Andres J."/>
            <person name="Pham M."/>
            <person name="Weisz D."/>
            <person name="Mascagni F."/>
            <person name="Usai G."/>
            <person name="Natali L."/>
            <person name="Bassil N."/>
            <person name="Fernandez G.E."/>
            <person name="Lomsadze A."/>
            <person name="Armour M."/>
            <person name="Olukolu B."/>
            <person name="Poorten T."/>
            <person name="Britton C."/>
            <person name="Davik J."/>
            <person name="Ashrafi H."/>
            <person name="Aiden E.L."/>
            <person name="Borodovsky M."/>
            <person name="Worthington M."/>
        </authorList>
    </citation>
    <scope>NUCLEOTIDE SEQUENCE [LARGE SCALE GENOMIC DNA]</scope>
    <source>
        <strain evidence="4">PI 553951</strain>
    </source>
</reference>
<feature type="region of interest" description="Disordered" evidence="1">
    <location>
        <begin position="520"/>
        <end position="607"/>
    </location>
</feature>
<name>A0AAW1YNQ7_RUBAR</name>
<dbReference type="Pfam" id="PF11961">
    <property type="entry name" value="DUF3475"/>
    <property type="match status" value="1"/>
</dbReference>
<dbReference type="EMBL" id="JBEDUW010000001">
    <property type="protein sequence ID" value="KAK9950327.1"/>
    <property type="molecule type" value="Genomic_DNA"/>
</dbReference>
<dbReference type="GO" id="GO:0045927">
    <property type="term" value="P:positive regulation of growth"/>
    <property type="evidence" value="ECO:0007669"/>
    <property type="project" value="InterPro"/>
</dbReference>